<comment type="similarity">
    <text evidence="2">Belongs to the BMP lipoprotein family.</text>
</comment>
<dbReference type="Gene3D" id="3.40.50.2300">
    <property type="match status" value="2"/>
</dbReference>
<keyword evidence="6" id="KW-0449">Lipoprotein</keyword>
<dbReference type="GO" id="GO:0005886">
    <property type="term" value="C:plasma membrane"/>
    <property type="evidence" value="ECO:0007669"/>
    <property type="project" value="UniProtKB-SubCell"/>
</dbReference>
<feature type="domain" description="ABC transporter substrate-binding protein PnrA-like" evidence="8">
    <location>
        <begin position="32"/>
        <end position="334"/>
    </location>
</feature>
<evidence type="ECO:0000256" key="6">
    <source>
        <dbReference type="ARBA" id="ARBA00023288"/>
    </source>
</evidence>
<feature type="chain" id="PRO_5038426415" evidence="7">
    <location>
        <begin position="26"/>
        <end position="356"/>
    </location>
</feature>
<dbReference type="Proteomes" id="UP000886890">
    <property type="component" value="Unassembled WGS sequence"/>
</dbReference>
<comment type="caution">
    <text evidence="9">The sequence shown here is derived from an EMBL/GenBank/DDBJ whole genome shotgun (WGS) entry which is preliminary data.</text>
</comment>
<gene>
    <name evidence="9" type="ORF">H9734_03950</name>
</gene>
<evidence type="ECO:0000259" key="8">
    <source>
        <dbReference type="Pfam" id="PF02608"/>
    </source>
</evidence>
<accession>A0A9D2BHG1</accession>
<keyword evidence="3" id="KW-1003">Cell membrane</keyword>
<dbReference type="AlphaFoldDB" id="A0A9D2BHG1"/>
<feature type="signal peptide" evidence="7">
    <location>
        <begin position="1"/>
        <end position="25"/>
    </location>
</feature>
<sequence>MKKKRFCLCLAAAAMFGLYGCSSQSEPPVTIAVVTDGGNVDDLAINQTIWQAVQSYGDASGENTGYYIPSGDGSAACSEAIDEAVEKGAEVVICYGDAAGTAVYEAQREYRSVRFLVFDAEPHAEGSEKVRMRGNTRCILFDREQAGFLAGYAAAKEGYTSLAYYGGAEEDRAKEYGAGFLEGLQQAAAEMSLADGSIQVQYEERGTDAVSPDFMNAVEQEYQDGCQAIFTDGGGFEPIIRRSAEIVGGKVLGVVTDESQKSTTVVISAENKYEEILNQELEKIAEDDFDGGKIKILGVKEGGVGLTTDTSQMQNFSEEQYQQITERIQKGEVSFPGAQILENIDDLNCLQIYTAE</sequence>
<evidence type="ECO:0000313" key="10">
    <source>
        <dbReference type="Proteomes" id="UP000886890"/>
    </source>
</evidence>
<proteinExistence type="inferred from homology"/>
<evidence type="ECO:0000313" key="9">
    <source>
        <dbReference type="EMBL" id="HIX76735.1"/>
    </source>
</evidence>
<organism evidence="9 10">
    <name type="scientific">Candidatus Fusicatenibacter merdavium</name>
    <dbReference type="NCBI Taxonomy" id="2838600"/>
    <lineage>
        <taxon>Bacteria</taxon>
        <taxon>Bacillati</taxon>
        <taxon>Bacillota</taxon>
        <taxon>Clostridia</taxon>
        <taxon>Lachnospirales</taxon>
        <taxon>Lachnospiraceae</taxon>
        <taxon>Fusicatenibacter</taxon>
    </lineage>
</organism>
<reference evidence="9" key="2">
    <citation type="submission" date="2021-04" db="EMBL/GenBank/DDBJ databases">
        <authorList>
            <person name="Gilroy R."/>
        </authorList>
    </citation>
    <scope>NUCLEOTIDE SEQUENCE</scope>
    <source>
        <strain evidence="9">CHK183-1962</strain>
    </source>
</reference>
<dbReference type="InterPro" id="IPR028082">
    <property type="entry name" value="Peripla_BP_I"/>
</dbReference>
<protein>
    <submittedName>
        <fullName evidence="9">BMP family ABC transporter substrate-binding protein</fullName>
    </submittedName>
</protein>
<evidence type="ECO:0000256" key="3">
    <source>
        <dbReference type="ARBA" id="ARBA00022475"/>
    </source>
</evidence>
<dbReference type="PANTHER" id="PTHR34296:SF2">
    <property type="entry name" value="ABC TRANSPORTER GUANOSINE-BINDING PROTEIN NUPN"/>
    <property type="match status" value="1"/>
</dbReference>
<dbReference type="SUPFAM" id="SSF53822">
    <property type="entry name" value="Periplasmic binding protein-like I"/>
    <property type="match status" value="1"/>
</dbReference>
<comment type="subcellular location">
    <subcellularLocation>
        <location evidence="1">Cell membrane</location>
        <topology evidence="1">Lipid-anchor</topology>
    </subcellularLocation>
</comment>
<keyword evidence="5" id="KW-0472">Membrane</keyword>
<evidence type="ECO:0000256" key="4">
    <source>
        <dbReference type="ARBA" id="ARBA00022729"/>
    </source>
</evidence>
<dbReference type="EMBL" id="DXEK01000064">
    <property type="protein sequence ID" value="HIX76735.1"/>
    <property type="molecule type" value="Genomic_DNA"/>
</dbReference>
<dbReference type="InterPro" id="IPR050957">
    <property type="entry name" value="BMP_lipoprotein"/>
</dbReference>
<dbReference type="InterPro" id="IPR003760">
    <property type="entry name" value="PnrA-like"/>
</dbReference>
<keyword evidence="4 7" id="KW-0732">Signal</keyword>
<reference evidence="9" key="1">
    <citation type="journal article" date="2021" name="PeerJ">
        <title>Extensive microbial diversity within the chicken gut microbiome revealed by metagenomics and culture.</title>
        <authorList>
            <person name="Gilroy R."/>
            <person name="Ravi A."/>
            <person name="Getino M."/>
            <person name="Pursley I."/>
            <person name="Horton D.L."/>
            <person name="Alikhan N.F."/>
            <person name="Baker D."/>
            <person name="Gharbi K."/>
            <person name="Hall N."/>
            <person name="Watson M."/>
            <person name="Adriaenssens E.M."/>
            <person name="Foster-Nyarko E."/>
            <person name="Jarju S."/>
            <person name="Secka A."/>
            <person name="Antonio M."/>
            <person name="Oren A."/>
            <person name="Chaudhuri R.R."/>
            <person name="La Ragione R."/>
            <person name="Hildebrand F."/>
            <person name="Pallen M.J."/>
        </authorList>
    </citation>
    <scope>NUCLEOTIDE SEQUENCE</scope>
    <source>
        <strain evidence="9">CHK183-1962</strain>
    </source>
</reference>
<evidence type="ECO:0000256" key="2">
    <source>
        <dbReference type="ARBA" id="ARBA00008610"/>
    </source>
</evidence>
<dbReference type="PROSITE" id="PS51257">
    <property type="entry name" value="PROKAR_LIPOPROTEIN"/>
    <property type="match status" value="1"/>
</dbReference>
<evidence type="ECO:0000256" key="1">
    <source>
        <dbReference type="ARBA" id="ARBA00004193"/>
    </source>
</evidence>
<evidence type="ECO:0000256" key="7">
    <source>
        <dbReference type="SAM" id="SignalP"/>
    </source>
</evidence>
<name>A0A9D2BHG1_9FIRM</name>
<dbReference type="Pfam" id="PF02608">
    <property type="entry name" value="Bmp"/>
    <property type="match status" value="1"/>
</dbReference>
<evidence type="ECO:0000256" key="5">
    <source>
        <dbReference type="ARBA" id="ARBA00023136"/>
    </source>
</evidence>
<dbReference type="PANTHER" id="PTHR34296">
    <property type="entry name" value="TRANSCRIPTIONAL ACTIVATOR PROTEIN MED"/>
    <property type="match status" value="1"/>
</dbReference>